<dbReference type="AlphaFoldDB" id="A0A381XA55"/>
<dbReference type="InterPro" id="IPR005835">
    <property type="entry name" value="NTP_transferase_dom"/>
</dbReference>
<feature type="domain" description="Nucleotidyl transferase" evidence="1">
    <location>
        <begin position="7"/>
        <end position="69"/>
    </location>
</feature>
<evidence type="ECO:0000259" key="1">
    <source>
        <dbReference type="Pfam" id="PF00483"/>
    </source>
</evidence>
<proteinExistence type="predicted"/>
<dbReference type="Gene3D" id="3.90.550.10">
    <property type="entry name" value="Spore Coat Polysaccharide Biosynthesis Protein SpsA, Chain A"/>
    <property type="match status" value="1"/>
</dbReference>
<organism evidence="2">
    <name type="scientific">marine metagenome</name>
    <dbReference type="NCBI Taxonomy" id="408172"/>
    <lineage>
        <taxon>unclassified sequences</taxon>
        <taxon>metagenomes</taxon>
        <taxon>ecological metagenomes</taxon>
    </lineage>
</organism>
<accession>A0A381XA55</accession>
<protein>
    <recommendedName>
        <fullName evidence="1">Nucleotidyl transferase domain-containing protein</fullName>
    </recommendedName>
</protein>
<reference evidence="2" key="1">
    <citation type="submission" date="2018-05" db="EMBL/GenBank/DDBJ databases">
        <authorList>
            <person name="Lanie J.A."/>
            <person name="Ng W.-L."/>
            <person name="Kazmierczak K.M."/>
            <person name="Andrzejewski T.M."/>
            <person name="Davidsen T.M."/>
            <person name="Wayne K.J."/>
            <person name="Tettelin H."/>
            <person name="Glass J.I."/>
            <person name="Rusch D."/>
            <person name="Podicherti R."/>
            <person name="Tsui H.-C.T."/>
            <person name="Winkler M.E."/>
        </authorList>
    </citation>
    <scope>NUCLEOTIDE SEQUENCE</scope>
</reference>
<dbReference type="InterPro" id="IPR029044">
    <property type="entry name" value="Nucleotide-diphossugar_trans"/>
</dbReference>
<feature type="non-terminal residue" evidence="2">
    <location>
        <position position="1"/>
    </location>
</feature>
<gene>
    <name evidence="2" type="ORF">METZ01_LOCUS114468</name>
</gene>
<name>A0A381XA55_9ZZZZ</name>
<dbReference type="EMBL" id="UINC01014450">
    <property type="protein sequence ID" value="SVA61614.1"/>
    <property type="molecule type" value="Genomic_DNA"/>
</dbReference>
<dbReference type="SUPFAM" id="SSF53448">
    <property type="entry name" value="Nucleotide-diphospho-sugar transferases"/>
    <property type="match status" value="1"/>
</dbReference>
<evidence type="ECO:0000313" key="2">
    <source>
        <dbReference type="EMBL" id="SVA61614.1"/>
    </source>
</evidence>
<dbReference type="Pfam" id="PF00483">
    <property type="entry name" value="NTP_transferase"/>
    <property type="match status" value="1"/>
</dbReference>
<sequence>WLKEGKTAWYNAGIYCFRPQLFEHTAFLEKSPRGEYELTDALTAMLEAKEPIAGLEIAGRWVDVRDPEVLRQLEAE</sequence>